<dbReference type="Proteomes" id="UP001187471">
    <property type="component" value="Unassembled WGS sequence"/>
</dbReference>
<dbReference type="AlphaFoldDB" id="A0AA88ULM6"/>
<dbReference type="EMBL" id="JAVXUO010000701">
    <property type="protein sequence ID" value="KAK2989805.1"/>
    <property type="molecule type" value="Genomic_DNA"/>
</dbReference>
<keyword evidence="2" id="KW-1185">Reference proteome</keyword>
<reference evidence="1" key="1">
    <citation type="submission" date="2022-12" db="EMBL/GenBank/DDBJ databases">
        <title>Draft genome assemblies for two species of Escallonia (Escalloniales).</title>
        <authorList>
            <person name="Chanderbali A."/>
            <person name="Dervinis C."/>
            <person name="Anghel I."/>
            <person name="Soltis D."/>
            <person name="Soltis P."/>
            <person name="Zapata F."/>
        </authorList>
    </citation>
    <scope>NUCLEOTIDE SEQUENCE</scope>
    <source>
        <strain evidence="1">UCBG92.1500</strain>
        <tissue evidence="1">Leaf</tissue>
    </source>
</reference>
<sequence length="189" mass="21380">MPGADYQLTKILCLRPSVKRLMMELGRFGKLHLIAFLLLQLVHDHLLLRLPHLRRCTHHRNCRRRPRIAGQSYCREDRFRCAQVQVHPVVGRGSLADRIAERTGSGLPRFKSIPPPSLPLSPHAVSHSSYFAIPPGLSPAELLDSPVLLSSSHVCLLNITCSVRLLFGSVWLRRKQSKCIVELCFGFCF</sequence>
<gene>
    <name evidence="1" type="ORF">RJ640_006122</name>
</gene>
<protein>
    <submittedName>
        <fullName evidence="1">Uncharacterized protein</fullName>
    </submittedName>
</protein>
<comment type="caution">
    <text evidence="1">The sequence shown here is derived from an EMBL/GenBank/DDBJ whole genome shotgun (WGS) entry which is preliminary data.</text>
</comment>
<name>A0AA88ULM6_9ASTE</name>
<evidence type="ECO:0000313" key="1">
    <source>
        <dbReference type="EMBL" id="KAK2989805.1"/>
    </source>
</evidence>
<organism evidence="1 2">
    <name type="scientific">Escallonia rubra</name>
    <dbReference type="NCBI Taxonomy" id="112253"/>
    <lineage>
        <taxon>Eukaryota</taxon>
        <taxon>Viridiplantae</taxon>
        <taxon>Streptophyta</taxon>
        <taxon>Embryophyta</taxon>
        <taxon>Tracheophyta</taxon>
        <taxon>Spermatophyta</taxon>
        <taxon>Magnoliopsida</taxon>
        <taxon>eudicotyledons</taxon>
        <taxon>Gunneridae</taxon>
        <taxon>Pentapetalae</taxon>
        <taxon>asterids</taxon>
        <taxon>campanulids</taxon>
        <taxon>Escalloniales</taxon>
        <taxon>Escalloniaceae</taxon>
        <taxon>Escallonia</taxon>
    </lineage>
</organism>
<accession>A0AA88ULM6</accession>
<proteinExistence type="predicted"/>
<evidence type="ECO:0000313" key="2">
    <source>
        <dbReference type="Proteomes" id="UP001187471"/>
    </source>
</evidence>